<dbReference type="OrthoDB" id="960535at2"/>
<dbReference type="Proteomes" id="UP000289455">
    <property type="component" value="Unassembled WGS sequence"/>
</dbReference>
<evidence type="ECO:0000313" key="2">
    <source>
        <dbReference type="Proteomes" id="UP000289455"/>
    </source>
</evidence>
<dbReference type="EMBL" id="SDHY01000007">
    <property type="protein sequence ID" value="RXK47174.1"/>
    <property type="molecule type" value="Genomic_DNA"/>
</dbReference>
<dbReference type="AlphaFoldDB" id="A0A4Q1BXP0"/>
<evidence type="ECO:0000313" key="1">
    <source>
        <dbReference type="EMBL" id="RXK47174.1"/>
    </source>
</evidence>
<organism evidence="1 2">
    <name type="scientific">Aquirufa rosea</name>
    <dbReference type="NCBI Taxonomy" id="2509241"/>
    <lineage>
        <taxon>Bacteria</taxon>
        <taxon>Pseudomonadati</taxon>
        <taxon>Bacteroidota</taxon>
        <taxon>Cytophagia</taxon>
        <taxon>Cytophagales</taxon>
        <taxon>Flectobacillaceae</taxon>
        <taxon>Aquirufa</taxon>
    </lineage>
</organism>
<accession>A0A4Q1BXP0</accession>
<gene>
    <name evidence="1" type="ORF">ESB04_11305</name>
</gene>
<protein>
    <submittedName>
        <fullName evidence="1">Uncharacterized protein</fullName>
    </submittedName>
</protein>
<sequence length="160" mass="18085">MSQAYIPPRRAPRKKLKMPLFGDLGSGKSSGDGNVDWGGKDFTKLIFIVGTLGLLAQMFLPNLFAEKMYDTPSELKDLELDGSLRKKYTDATNPNEIHYILIVKQKDGTRRKLDLYQADPIFFDQVAVPQRLKKKAGSLDVQVTRFSKPDTTLTLKFFPD</sequence>
<dbReference type="RefSeq" id="WP_129027854.1">
    <property type="nucleotide sequence ID" value="NZ_SDHY01000007.1"/>
</dbReference>
<name>A0A4Q1BXP0_9BACT</name>
<proteinExistence type="predicted"/>
<reference evidence="1 2" key="1">
    <citation type="submission" date="2019-01" db="EMBL/GenBank/DDBJ databases">
        <title>Cytophagaceae bacterium strain CAR-16.</title>
        <authorList>
            <person name="Chen W.-M."/>
        </authorList>
    </citation>
    <scope>NUCLEOTIDE SEQUENCE [LARGE SCALE GENOMIC DNA]</scope>
    <source>
        <strain evidence="1 2">CAR-16</strain>
    </source>
</reference>
<comment type="caution">
    <text evidence="1">The sequence shown here is derived from an EMBL/GenBank/DDBJ whole genome shotgun (WGS) entry which is preliminary data.</text>
</comment>
<keyword evidence="2" id="KW-1185">Reference proteome</keyword>